<dbReference type="InterPro" id="IPR015421">
    <property type="entry name" value="PyrdxlP-dep_Trfase_major"/>
</dbReference>
<proteinExistence type="predicted"/>
<keyword evidence="2 3" id="KW-0663">Pyridoxal phosphate</keyword>
<dbReference type="eggNOG" id="arCOG07389">
    <property type="taxonomic scope" value="Archaea"/>
</dbReference>
<evidence type="ECO:0000313" key="4">
    <source>
        <dbReference type="EMBL" id="ELZ05404.1"/>
    </source>
</evidence>
<sequence length="415" mass="43813">MDRAVKDDSIYDEFGVPAVINATGTKTRIGGSRIRTDALDAMARAGESFVRLSDLQAAASKRIADATGAEAGYVTSGAAAGLLLSAAAALAGCTVERMERLPETDGIPDEIVMPRTHRTGYDHAFRAAGATIVDVGTNDRTLGTGATNVEPWEIEAAITENTAAVGYVQKPFTEPPLEAVTAVAHENDVPVIVDAAAELPPAENLSRFTDAGADLVVFSGGKAIRGPQTTGIVAGREDLIESIALQHLDMHAADAVWDPPTELIDADRLEGVPRQGIGRSLKVGKEELVGLLVALDSFRDTDRTAQSEAWHRTATRIAESLADISGLDATVTADTDVSVAPTVVVSIDPTDAACSATELVRSLRAENPRVFVGADRLDADILTINPMCLDDDEVPYVLERIRAHASSESDSRTHQ</sequence>
<accession>M0B6X6</accession>
<dbReference type="PATRIC" id="fig|29540.5.peg.358"/>
<comment type="caution">
    <text evidence="4">The sequence shown here is derived from an EMBL/GenBank/DDBJ whole genome shotgun (WGS) entry which is preliminary data.</text>
</comment>
<dbReference type="STRING" id="29540.C481_01747"/>
<gene>
    <name evidence="4" type="ORF">C481_01747</name>
</gene>
<feature type="modified residue" description="N6-(pyridoxal phosphate)lysine" evidence="3">
    <location>
        <position position="222"/>
    </location>
</feature>
<dbReference type="SUPFAM" id="SSF53383">
    <property type="entry name" value="PLP-dependent transferases"/>
    <property type="match status" value="1"/>
</dbReference>
<dbReference type="RefSeq" id="WP_006107094.1">
    <property type="nucleotide sequence ID" value="NZ_AOIO01000007.1"/>
</dbReference>
<dbReference type="Gene3D" id="3.40.640.10">
    <property type="entry name" value="Type I PLP-dependent aspartate aminotransferase-like (Major domain)"/>
    <property type="match status" value="1"/>
</dbReference>
<dbReference type="EMBL" id="AOIO01000007">
    <property type="protein sequence ID" value="ELZ05404.1"/>
    <property type="molecule type" value="Genomic_DNA"/>
</dbReference>
<name>M0B6X6_NATA1</name>
<keyword evidence="5" id="KW-1185">Reference proteome</keyword>
<evidence type="ECO:0000256" key="2">
    <source>
        <dbReference type="ARBA" id="ARBA00022898"/>
    </source>
</evidence>
<dbReference type="PANTHER" id="PTHR32328">
    <property type="entry name" value="L-SERYL-TRNA(SEC) SELENIUM TRANSFERASE"/>
    <property type="match status" value="1"/>
</dbReference>
<evidence type="ECO:0000256" key="3">
    <source>
        <dbReference type="PIRSR" id="PIRSR618319-50"/>
    </source>
</evidence>
<dbReference type="InterPro" id="IPR015424">
    <property type="entry name" value="PyrdxlP-dep_Trfase"/>
</dbReference>
<comment type="cofactor">
    <cofactor evidence="1 3">
        <name>pyridoxal 5'-phosphate</name>
        <dbReference type="ChEBI" id="CHEBI:597326"/>
    </cofactor>
</comment>
<dbReference type="AlphaFoldDB" id="M0B6X6"/>
<evidence type="ECO:0000313" key="5">
    <source>
        <dbReference type="Proteomes" id="UP000011554"/>
    </source>
</evidence>
<dbReference type="GO" id="GO:0004125">
    <property type="term" value="F:L-seryl-tRNA(Sec) selenium transferase activity"/>
    <property type="evidence" value="ECO:0007669"/>
    <property type="project" value="TreeGrafter"/>
</dbReference>
<dbReference type="Proteomes" id="UP000011554">
    <property type="component" value="Unassembled WGS sequence"/>
</dbReference>
<evidence type="ECO:0000256" key="1">
    <source>
        <dbReference type="ARBA" id="ARBA00001933"/>
    </source>
</evidence>
<dbReference type="OrthoDB" id="201572at2157"/>
<reference evidence="4 5" key="1">
    <citation type="journal article" date="2014" name="PLoS Genet.">
        <title>Phylogenetically driven sequencing of extremely halophilic archaea reveals strategies for static and dynamic osmo-response.</title>
        <authorList>
            <person name="Becker E.A."/>
            <person name="Seitzer P.M."/>
            <person name="Tritt A."/>
            <person name="Larsen D."/>
            <person name="Krusor M."/>
            <person name="Yao A.I."/>
            <person name="Wu D."/>
            <person name="Madern D."/>
            <person name="Eisen J.A."/>
            <person name="Darling A.E."/>
            <person name="Facciotti M.T."/>
        </authorList>
    </citation>
    <scope>NUCLEOTIDE SEQUENCE [LARGE SCALE GENOMIC DNA]</scope>
    <source>
        <strain evidence="4 5">DSM 12278</strain>
    </source>
</reference>
<protein>
    <submittedName>
        <fullName evidence="4">Selenocysteine synthase</fullName>
    </submittedName>
</protein>
<dbReference type="Pfam" id="PF03841">
    <property type="entry name" value="SelA"/>
    <property type="match status" value="1"/>
</dbReference>
<dbReference type="PANTHER" id="PTHR32328:SF0">
    <property type="entry name" value="L-SERYL-TRNA(SEC) SELENIUM TRANSFERASE"/>
    <property type="match status" value="1"/>
</dbReference>
<organism evidence="4 5">
    <name type="scientific">Natrialba asiatica (strain ATCC 700177 / DSM 12278 / JCM 9576 / FERM P-10747 / NBRC 102637 / 172P1)</name>
    <dbReference type="NCBI Taxonomy" id="29540"/>
    <lineage>
        <taxon>Archaea</taxon>
        <taxon>Methanobacteriati</taxon>
        <taxon>Methanobacteriota</taxon>
        <taxon>Stenosarchaea group</taxon>
        <taxon>Halobacteria</taxon>
        <taxon>Halobacteriales</taxon>
        <taxon>Natrialbaceae</taxon>
        <taxon>Natrialba</taxon>
    </lineage>
</organism>
<dbReference type="InterPro" id="IPR018319">
    <property type="entry name" value="SelA-like"/>
</dbReference>